<evidence type="ECO:0000259" key="20">
    <source>
        <dbReference type="SMART" id="SM00831"/>
    </source>
</evidence>
<dbReference type="GO" id="GO:0005886">
    <property type="term" value="C:plasma membrane"/>
    <property type="evidence" value="ECO:0007669"/>
    <property type="project" value="TreeGrafter"/>
</dbReference>
<dbReference type="EMBL" id="PVWQ01000006">
    <property type="protein sequence ID" value="RDW78918.1"/>
    <property type="molecule type" value="Genomic_DNA"/>
</dbReference>
<keyword evidence="13 18" id="KW-0406">Ion transport</keyword>
<dbReference type="SUPFAM" id="SSF81660">
    <property type="entry name" value="Metal cation-transporting ATPase, ATP-binding domain N"/>
    <property type="match status" value="1"/>
</dbReference>
<dbReference type="AlphaFoldDB" id="A0A3D8RY31"/>
<comment type="caution">
    <text evidence="18">Lacks conserved residue(s) required for the propagation of feature annotation.</text>
</comment>
<feature type="region of interest" description="Disordered" evidence="19">
    <location>
        <begin position="125"/>
        <end position="150"/>
    </location>
</feature>
<evidence type="ECO:0000256" key="3">
    <source>
        <dbReference type="ARBA" id="ARBA00022554"/>
    </source>
</evidence>
<feature type="domain" description="Cation-transporting P-type ATPase N-terminal" evidence="20">
    <location>
        <begin position="78"/>
        <end position="202"/>
    </location>
</feature>
<evidence type="ECO:0000256" key="1">
    <source>
        <dbReference type="ARBA" id="ARBA00004128"/>
    </source>
</evidence>
<dbReference type="SFLD" id="SFLDG00002">
    <property type="entry name" value="C1.7:_P-type_atpase_like"/>
    <property type="match status" value="1"/>
</dbReference>
<dbReference type="FunFam" id="3.40.50.1000:FF:000018">
    <property type="entry name" value="Calcium-transporting ATPase"/>
    <property type="match status" value="1"/>
</dbReference>
<dbReference type="Gene3D" id="3.40.1110.10">
    <property type="entry name" value="Calcium-transporting ATPase, cytoplasmic domain N"/>
    <property type="match status" value="1"/>
</dbReference>
<dbReference type="FunFam" id="1.20.1110.10:FF:000039">
    <property type="entry name" value="Calcium-transporting ATPase"/>
    <property type="match status" value="1"/>
</dbReference>
<dbReference type="Pfam" id="PF00690">
    <property type="entry name" value="Cation_ATPase_N"/>
    <property type="match status" value="1"/>
</dbReference>
<dbReference type="GO" id="GO:0016887">
    <property type="term" value="F:ATP hydrolysis activity"/>
    <property type="evidence" value="ECO:0007669"/>
    <property type="project" value="InterPro"/>
</dbReference>
<dbReference type="GeneID" id="38116140"/>
<dbReference type="InterPro" id="IPR023299">
    <property type="entry name" value="ATPase_P-typ_cyto_dom_N"/>
</dbReference>
<dbReference type="GO" id="GO:0006874">
    <property type="term" value="P:intracellular calcium ion homeostasis"/>
    <property type="evidence" value="ECO:0007669"/>
    <property type="project" value="UniProtKB-ARBA"/>
</dbReference>
<feature type="transmembrane region" description="Helical" evidence="18">
    <location>
        <begin position="215"/>
        <end position="233"/>
    </location>
</feature>
<sequence>MLRSGDAVIARAPRARGPFPEPNMSFEIDEKSVAQADVWSEALAPDPQYEKDFRVVDNKFAFSPGQLNKLFNPKSLAAFYALGGLTGLEVGLQTDLQRGLSTSETLLRKTVSIDEARRAGLEVRANRPKHAAPSSQSQAPPQQFPGTGPHAQTFADRTRIFGTNALPPAPTKPFTRLLWDAYNDKIIILLTVAAVVSLALGIYEAASGQSQVDWIEGVAVCVAIVIVVSVTAGNDWQKQRAFGKLNKRKLDRSVRAVRDGQTSLVHIAQLTVGDVVHLEPGDSVPADGVLVTSHDIKCDESTATGESDQVEKVGGYEACDRLQRDGPAEVEVDPFVISGSKVLEGLGTYLVTSVGPHSTYGRIMVSLGTETDPTPLQVKLARLASWIGWFGLGSALLLFFVLFFRFIAQLSGIYENDTPAVKGQHFMDILIVAVTVIVVAIPVAESGVEGLPLAVTLALSFATARMLKENNLVRLLRACETMGNATVICSDKTGTLTQNKMSVVVGFFGASEGFGRLPSDERGPEESVPSTTISDTLEVFPRAFKEVLVHSLALNTTAFEEKDDGQGKGKVFVGNKTEIALLELLAGQRLLDMDLSRIQTSNPIEHVYPFDSSRKAMAVVYRVPGTTTYRLLVKGAPELLLGAATQIVQQGQGSNAAGVVTAPISDHDRERISRTIDSYARASLRTIGIAYRDFPAWPPGPNITSKTLPSFGEIITDITWLGAFGIHDPLRPEVAEAIRTCHGAGVQVKMVTGNTRFAGDNIHTALSIAESCGIKTADGLAMEGPELRKLSDEQLDSVIPRLQVLARSSPSDKEMLVRHLKRLGEIVAVTGDGTNDGPALKAADVGFSMGLSGTEVAREASSIILLDDNFRSIVTAMAWGRAVNDAVAKFLQFQITVNITAVVLTVVTAISNSHNESVFRAVQLLWLNLIMDTFAALALATDPPTPSILTRPPTPRHAPLFTPTMWKMILGQSIYKLALCFALYYAGHSMLGLSPSNPDETLQLHTIIFNTFVWMQIFNELNCRRLDNKFNIFAGLHRNPWFFVINVLMVGGQILIIFVGGAAFGVTRLSGKQWGVCLGFAVVCVPWAAVLKFVPDRYVGVLVDGVGRVFGVIWRPLGRGIGRMVRGMRACVHGRPSTSRLSTGNGKERVSDEEALSDRPMGEVGKASADVDSQRVL</sequence>
<dbReference type="PANTHER" id="PTHR24093:SF424">
    <property type="entry name" value="CALCIUM-TRANSPORTING ATPASE"/>
    <property type="match status" value="1"/>
</dbReference>
<dbReference type="Pfam" id="PF13246">
    <property type="entry name" value="Cation_ATPase"/>
    <property type="match status" value="1"/>
</dbReference>
<feature type="transmembrane region" description="Helical" evidence="18">
    <location>
        <begin position="383"/>
        <end position="404"/>
    </location>
</feature>
<feature type="transmembrane region" description="Helical" evidence="18">
    <location>
        <begin position="425"/>
        <end position="444"/>
    </location>
</feature>
<keyword evidence="11" id="KW-1278">Translocase</keyword>
<dbReference type="FunFam" id="2.70.150.10:FF:000028">
    <property type="entry name" value="Calcium-transporting ATPase"/>
    <property type="match status" value="1"/>
</dbReference>
<dbReference type="RefSeq" id="XP_026603618.1">
    <property type="nucleotide sequence ID" value="XM_026747786.1"/>
</dbReference>
<proteinExistence type="inferred from homology"/>
<keyword evidence="3" id="KW-0926">Vacuole</keyword>
<dbReference type="GO" id="GO:0005524">
    <property type="term" value="F:ATP binding"/>
    <property type="evidence" value="ECO:0007669"/>
    <property type="project" value="UniProtKB-KW"/>
</dbReference>
<feature type="compositionally biased region" description="Low complexity" evidence="19">
    <location>
        <begin position="131"/>
        <end position="141"/>
    </location>
</feature>
<dbReference type="InterPro" id="IPR004014">
    <property type="entry name" value="ATPase_P-typ_cation-transptr_N"/>
</dbReference>
<evidence type="ECO:0000256" key="11">
    <source>
        <dbReference type="ARBA" id="ARBA00022967"/>
    </source>
</evidence>
<evidence type="ECO:0000256" key="2">
    <source>
        <dbReference type="ARBA" id="ARBA00022448"/>
    </source>
</evidence>
<evidence type="ECO:0000256" key="10">
    <source>
        <dbReference type="ARBA" id="ARBA00022842"/>
    </source>
</evidence>
<feature type="transmembrane region" description="Helical" evidence="18">
    <location>
        <begin position="186"/>
        <end position="203"/>
    </location>
</feature>
<dbReference type="EC" id="7.2.2.10" evidence="18"/>
<evidence type="ECO:0000256" key="8">
    <source>
        <dbReference type="ARBA" id="ARBA00022837"/>
    </source>
</evidence>
<comment type="similarity">
    <text evidence="15 18">Belongs to the cation transport ATPase (P-type) (TC 3.A.3) family.</text>
</comment>
<gene>
    <name evidence="21" type="ORF">DSM5745_05770</name>
</gene>
<comment type="function">
    <text evidence="17">This magnesium-dependent enzyme catalyzes the hydrolysis of ATP coupled with the transport of calcium. Transports the calcium to the vacuole and participates in the control of the cytosolic free calcium.</text>
</comment>
<feature type="transmembrane region" description="Helical" evidence="18">
    <location>
        <begin position="1073"/>
        <end position="1094"/>
    </location>
</feature>
<feature type="region of interest" description="Disordered" evidence="19">
    <location>
        <begin position="1134"/>
        <end position="1177"/>
    </location>
</feature>
<feature type="transmembrane region" description="Helical" evidence="18">
    <location>
        <begin position="1041"/>
        <end position="1067"/>
    </location>
</feature>
<feature type="transmembrane region" description="Helical" evidence="18">
    <location>
        <begin position="450"/>
        <end position="467"/>
    </location>
</feature>
<keyword evidence="22" id="KW-1185">Reference proteome</keyword>
<dbReference type="SUPFAM" id="SSF81653">
    <property type="entry name" value="Calcium ATPase, transduction domain A"/>
    <property type="match status" value="1"/>
</dbReference>
<keyword evidence="5 18" id="KW-0812">Transmembrane</keyword>
<evidence type="ECO:0000313" key="22">
    <source>
        <dbReference type="Proteomes" id="UP000256690"/>
    </source>
</evidence>
<dbReference type="SUPFAM" id="SSF56784">
    <property type="entry name" value="HAD-like"/>
    <property type="match status" value="1"/>
</dbReference>
<evidence type="ECO:0000256" key="7">
    <source>
        <dbReference type="ARBA" id="ARBA00022741"/>
    </source>
</evidence>
<evidence type="ECO:0000256" key="6">
    <source>
        <dbReference type="ARBA" id="ARBA00022723"/>
    </source>
</evidence>
<protein>
    <recommendedName>
        <fullName evidence="18">Calcium-transporting ATPase</fullName>
        <ecNumber evidence="18">7.2.2.10</ecNumber>
    </recommendedName>
</protein>
<dbReference type="PANTHER" id="PTHR24093">
    <property type="entry name" value="CATION TRANSPORTING ATPASE"/>
    <property type="match status" value="1"/>
</dbReference>
<keyword evidence="14 18" id="KW-0472">Membrane</keyword>
<dbReference type="InterPro" id="IPR006408">
    <property type="entry name" value="P-type_ATPase_IIB"/>
</dbReference>
<evidence type="ECO:0000256" key="5">
    <source>
        <dbReference type="ARBA" id="ARBA00022692"/>
    </source>
</evidence>
<comment type="function">
    <text evidence="18">Catalyzes the hydrolysis of ATP coupled with the transport of calcium.</text>
</comment>
<dbReference type="InterPro" id="IPR001757">
    <property type="entry name" value="P_typ_ATPase"/>
</dbReference>
<dbReference type="Pfam" id="PF00122">
    <property type="entry name" value="E1-E2_ATPase"/>
    <property type="match status" value="1"/>
</dbReference>
<dbReference type="InterPro" id="IPR006068">
    <property type="entry name" value="ATPase_P-typ_cation-transptr_C"/>
</dbReference>
<dbReference type="InterPro" id="IPR023214">
    <property type="entry name" value="HAD_sf"/>
</dbReference>
<evidence type="ECO:0000256" key="4">
    <source>
        <dbReference type="ARBA" id="ARBA00022568"/>
    </source>
</evidence>
<accession>A0A3D8RY31</accession>
<dbReference type="SFLD" id="SFLDS00003">
    <property type="entry name" value="Haloacid_Dehalogenase"/>
    <property type="match status" value="1"/>
</dbReference>
<evidence type="ECO:0000313" key="21">
    <source>
        <dbReference type="EMBL" id="RDW78918.1"/>
    </source>
</evidence>
<dbReference type="OrthoDB" id="3352408at2759"/>
<comment type="catalytic activity">
    <reaction evidence="16 18">
        <text>Ca(2+)(in) + ATP + H2O = Ca(2+)(out) + ADP + phosphate + H(+)</text>
        <dbReference type="Rhea" id="RHEA:18105"/>
        <dbReference type="ChEBI" id="CHEBI:15377"/>
        <dbReference type="ChEBI" id="CHEBI:15378"/>
        <dbReference type="ChEBI" id="CHEBI:29108"/>
        <dbReference type="ChEBI" id="CHEBI:30616"/>
        <dbReference type="ChEBI" id="CHEBI:43474"/>
        <dbReference type="ChEBI" id="CHEBI:456216"/>
        <dbReference type="EC" id="7.2.2.10"/>
    </reaction>
</comment>
<keyword evidence="2 18" id="KW-0813">Transport</keyword>
<evidence type="ECO:0000256" key="9">
    <source>
        <dbReference type="ARBA" id="ARBA00022840"/>
    </source>
</evidence>
<evidence type="ECO:0000256" key="13">
    <source>
        <dbReference type="ARBA" id="ARBA00023065"/>
    </source>
</evidence>
<dbReference type="InterPro" id="IPR044492">
    <property type="entry name" value="P_typ_ATPase_HD_dom"/>
</dbReference>
<feature type="compositionally biased region" description="Polar residues" evidence="19">
    <location>
        <begin position="1136"/>
        <end position="1145"/>
    </location>
</feature>
<evidence type="ECO:0000256" key="14">
    <source>
        <dbReference type="ARBA" id="ARBA00023136"/>
    </source>
</evidence>
<dbReference type="InterPro" id="IPR023298">
    <property type="entry name" value="ATPase_P-typ_TM_dom_sf"/>
</dbReference>
<keyword evidence="4 18" id="KW-0109">Calcium transport</keyword>
<dbReference type="NCBIfam" id="TIGR01494">
    <property type="entry name" value="ATPase_P-type"/>
    <property type="match status" value="1"/>
</dbReference>
<feature type="compositionally biased region" description="Basic and acidic residues" evidence="19">
    <location>
        <begin position="1146"/>
        <end position="1161"/>
    </location>
</feature>
<keyword evidence="12 18" id="KW-1133">Transmembrane helix</keyword>
<evidence type="ECO:0000256" key="12">
    <source>
        <dbReference type="ARBA" id="ARBA00022989"/>
    </source>
</evidence>
<keyword evidence="9 18" id="KW-0067">ATP-binding</keyword>
<dbReference type="GO" id="GO:0005388">
    <property type="term" value="F:P-type calcium transporter activity"/>
    <property type="evidence" value="ECO:0007669"/>
    <property type="project" value="UniProtKB-EC"/>
</dbReference>
<keyword evidence="10" id="KW-0460">Magnesium</keyword>
<dbReference type="FunFam" id="3.40.50.1000:FF:000001">
    <property type="entry name" value="Phospholipid-transporting ATPase IC"/>
    <property type="match status" value="1"/>
</dbReference>
<evidence type="ECO:0000256" key="16">
    <source>
        <dbReference type="ARBA" id="ARBA00048694"/>
    </source>
</evidence>
<dbReference type="Gene3D" id="2.70.150.10">
    <property type="entry name" value="Calcium-transporting ATPase, cytoplasmic transduction domain A"/>
    <property type="match status" value="1"/>
</dbReference>
<dbReference type="Pfam" id="PF00689">
    <property type="entry name" value="Cation_ATPase_C"/>
    <property type="match status" value="1"/>
</dbReference>
<dbReference type="SUPFAM" id="SSF81665">
    <property type="entry name" value="Calcium ATPase, transmembrane domain M"/>
    <property type="match status" value="1"/>
</dbReference>
<comment type="caution">
    <text evidence="21">The sequence shown here is derived from an EMBL/GenBank/DDBJ whole genome shotgun (WGS) entry which is preliminary data.</text>
</comment>
<dbReference type="Gene3D" id="1.20.1110.10">
    <property type="entry name" value="Calcium-transporting ATPase, transmembrane domain"/>
    <property type="match status" value="1"/>
</dbReference>
<evidence type="ECO:0000256" key="18">
    <source>
        <dbReference type="RuleBase" id="RU361146"/>
    </source>
</evidence>
<evidence type="ECO:0000256" key="19">
    <source>
        <dbReference type="SAM" id="MobiDB-lite"/>
    </source>
</evidence>
<dbReference type="PROSITE" id="PS00154">
    <property type="entry name" value="ATPASE_E1_E2"/>
    <property type="match status" value="1"/>
</dbReference>
<dbReference type="InterPro" id="IPR036412">
    <property type="entry name" value="HAD-like_sf"/>
</dbReference>
<dbReference type="PRINTS" id="PR00119">
    <property type="entry name" value="CATATPASE"/>
</dbReference>
<dbReference type="GO" id="GO:0046872">
    <property type="term" value="F:metal ion binding"/>
    <property type="evidence" value="ECO:0007669"/>
    <property type="project" value="UniProtKB-KW"/>
</dbReference>
<dbReference type="Proteomes" id="UP000256690">
    <property type="component" value="Unassembled WGS sequence"/>
</dbReference>
<dbReference type="InterPro" id="IPR018303">
    <property type="entry name" value="ATPase_P-typ_P_site"/>
</dbReference>
<organism evidence="21 22">
    <name type="scientific">Aspergillus mulundensis</name>
    <dbReference type="NCBI Taxonomy" id="1810919"/>
    <lineage>
        <taxon>Eukaryota</taxon>
        <taxon>Fungi</taxon>
        <taxon>Dikarya</taxon>
        <taxon>Ascomycota</taxon>
        <taxon>Pezizomycotina</taxon>
        <taxon>Eurotiomycetes</taxon>
        <taxon>Eurotiomycetidae</taxon>
        <taxon>Eurotiales</taxon>
        <taxon>Aspergillaceae</taxon>
        <taxon>Aspergillus</taxon>
        <taxon>Aspergillus subgen. Nidulantes</taxon>
    </lineage>
</organism>
<keyword evidence="8 18" id="KW-0106">Calcium</keyword>
<keyword evidence="7 18" id="KW-0547">Nucleotide-binding</keyword>
<evidence type="ECO:0000256" key="15">
    <source>
        <dbReference type="ARBA" id="ARBA00038148"/>
    </source>
</evidence>
<comment type="subcellular location">
    <subcellularLocation>
        <location evidence="18">Membrane</location>
        <topology evidence="18">Multi-pass membrane protein</topology>
    </subcellularLocation>
    <subcellularLocation>
        <location evidence="1">Vacuole membrane</location>
        <topology evidence="1">Multi-pass membrane protein</topology>
    </subcellularLocation>
</comment>
<dbReference type="STRING" id="1810919.A0A3D8RY31"/>
<keyword evidence="6" id="KW-0479">Metal-binding</keyword>
<dbReference type="InterPro" id="IPR059000">
    <property type="entry name" value="ATPase_P-type_domA"/>
</dbReference>
<dbReference type="SMART" id="SM00831">
    <property type="entry name" value="Cation_ATPase_N"/>
    <property type="match status" value="1"/>
</dbReference>
<dbReference type="GO" id="GO:0005774">
    <property type="term" value="C:vacuolar membrane"/>
    <property type="evidence" value="ECO:0007669"/>
    <property type="project" value="UniProtKB-SubCell"/>
</dbReference>
<evidence type="ECO:0000256" key="17">
    <source>
        <dbReference type="ARBA" id="ARBA00059328"/>
    </source>
</evidence>
<dbReference type="Gene3D" id="3.40.50.1000">
    <property type="entry name" value="HAD superfamily/HAD-like"/>
    <property type="match status" value="1"/>
</dbReference>
<reference evidence="21 22" key="1">
    <citation type="journal article" date="2018" name="IMA Fungus">
        <title>IMA Genome-F 9: Draft genome sequence of Annulohypoxylon stygium, Aspergillus mulundensis, Berkeleyomyces basicola (syn. Thielaviopsis basicola), Ceratocystis smalleyi, two Cercospora beticola strains, Coleophoma cylindrospora, Fusarium fracticaudum, Phialophora cf. hyalina, and Morchella septimelata.</title>
        <authorList>
            <person name="Wingfield B.D."/>
            <person name="Bills G.F."/>
            <person name="Dong Y."/>
            <person name="Huang W."/>
            <person name="Nel W.J."/>
            <person name="Swalarsk-Parry B.S."/>
            <person name="Vaghefi N."/>
            <person name="Wilken P.M."/>
            <person name="An Z."/>
            <person name="de Beer Z.W."/>
            <person name="De Vos L."/>
            <person name="Chen L."/>
            <person name="Duong T.A."/>
            <person name="Gao Y."/>
            <person name="Hammerbacher A."/>
            <person name="Kikkert J.R."/>
            <person name="Li Y."/>
            <person name="Li H."/>
            <person name="Li K."/>
            <person name="Li Q."/>
            <person name="Liu X."/>
            <person name="Ma X."/>
            <person name="Naidoo K."/>
            <person name="Pethybridge S.J."/>
            <person name="Sun J."/>
            <person name="Steenkamp E.T."/>
            <person name="van der Nest M.A."/>
            <person name="van Wyk S."/>
            <person name="Wingfield M.J."/>
            <person name="Xiong C."/>
            <person name="Yue Q."/>
            <person name="Zhang X."/>
        </authorList>
    </citation>
    <scope>NUCLEOTIDE SEQUENCE [LARGE SCALE GENOMIC DNA]</scope>
    <source>
        <strain evidence="21 22">DSM 5745</strain>
    </source>
</reference>
<name>A0A3D8RY31_9EURO</name>
<dbReference type="SFLD" id="SFLDF00027">
    <property type="entry name" value="p-type_atpase"/>
    <property type="match status" value="1"/>
</dbReference>
<dbReference type="NCBIfam" id="TIGR01517">
    <property type="entry name" value="ATPase-IIB_Ca"/>
    <property type="match status" value="1"/>
</dbReference>
<dbReference type="InterPro" id="IPR008250">
    <property type="entry name" value="ATPase_P-typ_transduc_dom_A_sf"/>
</dbReference>